<evidence type="ECO:0000313" key="2">
    <source>
        <dbReference type="EMBL" id="TGX45683.1"/>
    </source>
</evidence>
<sequence length="236" mass="25575">MRKPEGSTIRWTIAIALALLASIVIMVAAARHDSEGIWGQTTAAWLQAVGSILAILIALSVANSEVRQAGADARLEKCEDARAAIALAHKTLELVADRLMVACDPSNEASHGMALREHRTNELIEALRQISVGDLPPEIVVPFSSIRSNLHAVNARITEIYESEEADGIPEERRRLRLGSGLIIYSHAVRDYADLCSLLRTQIDTAFAAFHEQPRLTAYVAMARAAASTGQDASDE</sequence>
<feature type="transmembrane region" description="Helical" evidence="1">
    <location>
        <begin position="42"/>
        <end position="62"/>
    </location>
</feature>
<dbReference type="OrthoDB" id="7859766at2"/>
<keyword evidence="3" id="KW-1185">Reference proteome</keyword>
<keyword evidence="1" id="KW-0472">Membrane</keyword>
<dbReference type="Proteomes" id="UP000309848">
    <property type="component" value="Unassembled WGS sequence"/>
</dbReference>
<evidence type="ECO:0000313" key="3">
    <source>
        <dbReference type="Proteomes" id="UP000309848"/>
    </source>
</evidence>
<dbReference type="RefSeq" id="WP_135981736.1">
    <property type="nucleotide sequence ID" value="NZ_JAASQM010000001.1"/>
</dbReference>
<keyword evidence="1" id="KW-0812">Transmembrane</keyword>
<comment type="caution">
    <text evidence="2">The sequence shown here is derived from an EMBL/GenBank/DDBJ whole genome shotgun (WGS) entry which is preliminary data.</text>
</comment>
<reference evidence="2 3" key="1">
    <citation type="submission" date="2019-04" db="EMBL/GenBank/DDBJ databases">
        <title>Sphingomonas psychrotolerans sp. nov., isolated from soil in the Tianshan Mountains, Xinjiang, China.</title>
        <authorList>
            <person name="Luo Y."/>
            <person name="Sheng H."/>
        </authorList>
    </citation>
    <scope>NUCLEOTIDE SEQUENCE [LARGE SCALE GENOMIC DNA]</scope>
    <source>
        <strain evidence="2 3">KIS18-15</strain>
    </source>
</reference>
<gene>
    <name evidence="2" type="ORF">E5A74_00425</name>
</gene>
<dbReference type="AlphaFoldDB" id="A0A4S1WRQ6"/>
<proteinExistence type="predicted"/>
<dbReference type="EMBL" id="SRXU01000001">
    <property type="protein sequence ID" value="TGX45683.1"/>
    <property type="molecule type" value="Genomic_DNA"/>
</dbReference>
<protein>
    <submittedName>
        <fullName evidence="2">Uncharacterized protein</fullName>
    </submittedName>
</protein>
<organism evidence="2 3">
    <name type="scientific">Sphingomonas naasensis</name>
    <dbReference type="NCBI Taxonomy" id="1344951"/>
    <lineage>
        <taxon>Bacteria</taxon>
        <taxon>Pseudomonadati</taxon>
        <taxon>Pseudomonadota</taxon>
        <taxon>Alphaproteobacteria</taxon>
        <taxon>Sphingomonadales</taxon>
        <taxon>Sphingomonadaceae</taxon>
        <taxon>Sphingomonas</taxon>
    </lineage>
</organism>
<keyword evidence="1" id="KW-1133">Transmembrane helix</keyword>
<feature type="transmembrane region" description="Helical" evidence="1">
    <location>
        <begin position="12"/>
        <end position="30"/>
    </location>
</feature>
<accession>A0A4S1WRQ6</accession>
<name>A0A4S1WRQ6_9SPHN</name>
<evidence type="ECO:0000256" key="1">
    <source>
        <dbReference type="SAM" id="Phobius"/>
    </source>
</evidence>